<dbReference type="EMBL" id="CP036349">
    <property type="protein sequence ID" value="QDV73244.1"/>
    <property type="molecule type" value="Genomic_DNA"/>
</dbReference>
<sequence length="96" mass="10987">MCGVPKLNLRNFNFRIYYGAFQSVSCLNRLSSWRPSVQECRDSVTGLDGSQVGCFARFSVIGRWQINPAKLLALFLDRREQLGRVDSLLRELVAFQ</sequence>
<gene>
    <name evidence="1" type="ORF">Spa11_14400</name>
</gene>
<dbReference type="Proteomes" id="UP000316426">
    <property type="component" value="Chromosome"/>
</dbReference>
<name>A0A518K624_9BACT</name>
<proteinExistence type="predicted"/>
<keyword evidence="2" id="KW-1185">Reference proteome</keyword>
<dbReference type="KEGG" id="bmei:Spa11_14400"/>
<organism evidence="1 2">
    <name type="scientific">Botrimarina mediterranea</name>
    <dbReference type="NCBI Taxonomy" id="2528022"/>
    <lineage>
        <taxon>Bacteria</taxon>
        <taxon>Pseudomonadati</taxon>
        <taxon>Planctomycetota</taxon>
        <taxon>Planctomycetia</taxon>
        <taxon>Pirellulales</taxon>
        <taxon>Lacipirellulaceae</taxon>
        <taxon>Botrimarina</taxon>
    </lineage>
</organism>
<evidence type="ECO:0000313" key="1">
    <source>
        <dbReference type="EMBL" id="QDV73244.1"/>
    </source>
</evidence>
<evidence type="ECO:0000313" key="2">
    <source>
        <dbReference type="Proteomes" id="UP000316426"/>
    </source>
</evidence>
<protein>
    <submittedName>
        <fullName evidence="1">Uncharacterized protein</fullName>
    </submittedName>
</protein>
<dbReference type="AlphaFoldDB" id="A0A518K624"/>
<reference evidence="1 2" key="1">
    <citation type="submission" date="2019-02" db="EMBL/GenBank/DDBJ databases">
        <title>Deep-cultivation of Planctomycetes and their phenomic and genomic characterization uncovers novel biology.</title>
        <authorList>
            <person name="Wiegand S."/>
            <person name="Jogler M."/>
            <person name="Boedeker C."/>
            <person name="Pinto D."/>
            <person name="Vollmers J."/>
            <person name="Rivas-Marin E."/>
            <person name="Kohn T."/>
            <person name="Peeters S.H."/>
            <person name="Heuer A."/>
            <person name="Rast P."/>
            <person name="Oberbeckmann S."/>
            <person name="Bunk B."/>
            <person name="Jeske O."/>
            <person name="Meyerdierks A."/>
            <person name="Storesund J.E."/>
            <person name="Kallscheuer N."/>
            <person name="Luecker S."/>
            <person name="Lage O.M."/>
            <person name="Pohl T."/>
            <person name="Merkel B.J."/>
            <person name="Hornburger P."/>
            <person name="Mueller R.-W."/>
            <person name="Bruemmer F."/>
            <person name="Labrenz M."/>
            <person name="Spormann A.M."/>
            <person name="Op den Camp H."/>
            <person name="Overmann J."/>
            <person name="Amann R."/>
            <person name="Jetten M.S.M."/>
            <person name="Mascher T."/>
            <person name="Medema M.H."/>
            <person name="Devos D.P."/>
            <person name="Kaster A.-K."/>
            <person name="Ovreas L."/>
            <person name="Rohde M."/>
            <person name="Galperin M.Y."/>
            <person name="Jogler C."/>
        </authorList>
    </citation>
    <scope>NUCLEOTIDE SEQUENCE [LARGE SCALE GENOMIC DNA]</scope>
    <source>
        <strain evidence="1 2">Spa11</strain>
    </source>
</reference>
<accession>A0A518K624</accession>